<accession>A0A521CG60</accession>
<evidence type="ECO:0000256" key="1">
    <source>
        <dbReference type="ARBA" id="ARBA00000085"/>
    </source>
</evidence>
<organism evidence="13 14">
    <name type="scientific">Chryseobacterium rhizoplanae</name>
    <dbReference type="NCBI Taxonomy" id="1609531"/>
    <lineage>
        <taxon>Bacteria</taxon>
        <taxon>Pseudomonadati</taxon>
        <taxon>Bacteroidota</taxon>
        <taxon>Flavobacteriia</taxon>
        <taxon>Flavobacteriales</taxon>
        <taxon>Weeksellaceae</taxon>
        <taxon>Chryseobacterium group</taxon>
        <taxon>Chryseobacterium</taxon>
    </lineage>
</organism>
<keyword evidence="8 13" id="KW-0418">Kinase</keyword>
<dbReference type="InterPro" id="IPR003661">
    <property type="entry name" value="HisK_dim/P_dom"/>
</dbReference>
<dbReference type="Gene3D" id="3.30.450.20">
    <property type="entry name" value="PAS domain"/>
    <property type="match status" value="1"/>
</dbReference>
<gene>
    <name evidence="13" type="ORF">SAMN06265171_1038</name>
</gene>
<evidence type="ECO:0000256" key="9">
    <source>
        <dbReference type="ARBA" id="ARBA00022991"/>
    </source>
</evidence>
<dbReference type="InterPro" id="IPR035965">
    <property type="entry name" value="PAS-like_dom_sf"/>
</dbReference>
<evidence type="ECO:0000256" key="4">
    <source>
        <dbReference type="ARBA" id="ARBA00022543"/>
    </source>
</evidence>
<evidence type="ECO:0000256" key="8">
    <source>
        <dbReference type="ARBA" id="ARBA00022777"/>
    </source>
</evidence>
<dbReference type="CDD" id="cd00082">
    <property type="entry name" value="HisKA"/>
    <property type="match status" value="1"/>
</dbReference>
<dbReference type="Gene3D" id="3.30.565.10">
    <property type="entry name" value="Histidine kinase-like ATPase, C-terminal domain"/>
    <property type="match status" value="1"/>
</dbReference>
<keyword evidence="6" id="KW-0716">Sensory transduction</keyword>
<dbReference type="InterPro" id="IPR036097">
    <property type="entry name" value="HisK_dim/P_sf"/>
</dbReference>
<dbReference type="PANTHER" id="PTHR42878">
    <property type="entry name" value="TWO-COMPONENT HISTIDINE KINASE"/>
    <property type="match status" value="1"/>
</dbReference>
<dbReference type="InterPro" id="IPR036890">
    <property type="entry name" value="HATPase_C_sf"/>
</dbReference>
<dbReference type="SMART" id="SM00388">
    <property type="entry name" value="HisKA"/>
    <property type="match status" value="1"/>
</dbReference>
<sequence>MESLFQKMLYLIVRLKRYMNFIECHEEPIHIPGSIQSFGYLIGIDAASHTITFFSRNISDIFDIGSSQELFGRKLTDFPESFQSIIDSEIYTSLDKFTRRKNETYFDKIFIGDTEYHFSVFRSELYIFMEFEKVLINPNKRISNKYDNFYIIDNEKELWNHLLETLSKVVNYGRMMVYKFMMDGSGKVIAEKKNENMESFLGLHYPESDIPKQARDLYLKKRKRIFSNVYADTVPILSKSPENIDLTFSASRGMSPVHGQYLKNSGVASSFSVSIIIDDHLWGLVTCQNVEPKHIDLEDRVQAGIFTALAANAYSSFKSKSELNYRLELNEKVSQLKTEFLKHNNLFDSLIECKTEIRNLPEADGLAIVSDENIITDGKTPNPESIRRIVQWAQENTNERIYVSRNFLKEYGDKLDLSEDAAGIVIYFIERDKNEMLIWFRKEFDEHINWAGNPEKKIEVFSQNGEEKQMISPRTSFRIFTENIKGNSKRWNSRNVSAVQAVRDLILETSHKNYNAIKRLNDELKKVNDELDSFSYTISHDLGTPLTVMKLNAQMLLGNLTDDSVKSKTKINTIIEEIDNMAEMMHDVLQLSRAKHSEIQLENLKTAHTIEKISQNAKMTYGSPNSEIIIKECPDVLADKTMLHQVFLNIINNAVKYSSHKDLPKVEIEGTEDDQTIIYRISDNGIGIPEEEKHKMFKIFNRMDNAKKFKGNGVGLSIVHRIMKRIGGNVDYESSSEGTSFILTFKKPYI</sequence>
<dbReference type="Gene3D" id="1.10.287.130">
    <property type="match status" value="1"/>
</dbReference>
<dbReference type="InterPro" id="IPR016132">
    <property type="entry name" value="Phyto_chromo_attachment"/>
</dbReference>
<dbReference type="EMBL" id="FXTC01000003">
    <property type="protein sequence ID" value="SMO58399.1"/>
    <property type="molecule type" value="Genomic_DNA"/>
</dbReference>
<dbReference type="InterPro" id="IPR001294">
    <property type="entry name" value="Phytochrome"/>
</dbReference>
<evidence type="ECO:0000313" key="13">
    <source>
        <dbReference type="EMBL" id="SMO58399.1"/>
    </source>
</evidence>
<evidence type="ECO:0000259" key="12">
    <source>
        <dbReference type="PROSITE" id="PS50109"/>
    </source>
</evidence>
<dbReference type="InterPro" id="IPR003018">
    <property type="entry name" value="GAF"/>
</dbReference>
<dbReference type="InterPro" id="IPR043150">
    <property type="entry name" value="Phytochrome_PHY_sf"/>
</dbReference>
<dbReference type="FunFam" id="3.30.565.10:FF:000006">
    <property type="entry name" value="Sensor histidine kinase WalK"/>
    <property type="match status" value="1"/>
</dbReference>
<dbReference type="EC" id="2.7.13.3" evidence="3"/>
<comment type="similarity">
    <text evidence="2">In the N-terminal section; belongs to the phytochrome family.</text>
</comment>
<evidence type="ECO:0000256" key="10">
    <source>
        <dbReference type="ARBA" id="ARBA00023170"/>
    </source>
</evidence>
<evidence type="ECO:0000256" key="5">
    <source>
        <dbReference type="ARBA" id="ARBA00022553"/>
    </source>
</evidence>
<feature type="domain" description="Histidine kinase" evidence="12">
    <location>
        <begin position="537"/>
        <end position="749"/>
    </location>
</feature>
<dbReference type="GO" id="GO:0009584">
    <property type="term" value="P:detection of visible light"/>
    <property type="evidence" value="ECO:0007669"/>
    <property type="project" value="InterPro"/>
</dbReference>
<evidence type="ECO:0000256" key="6">
    <source>
        <dbReference type="ARBA" id="ARBA00022606"/>
    </source>
</evidence>
<keyword evidence="10" id="KW-0675">Receptor</keyword>
<name>A0A521CG60_9FLAO</name>
<reference evidence="13 14" key="1">
    <citation type="submission" date="2017-05" db="EMBL/GenBank/DDBJ databases">
        <authorList>
            <person name="Varghese N."/>
            <person name="Submissions S."/>
        </authorList>
    </citation>
    <scope>NUCLEOTIDE SEQUENCE [LARGE SCALE GENOMIC DNA]</scope>
    <source>
        <strain evidence="13 14">DSM 29371</strain>
    </source>
</reference>
<dbReference type="Gene3D" id="3.30.450.270">
    <property type="match status" value="1"/>
</dbReference>
<dbReference type="PANTHER" id="PTHR42878:SF15">
    <property type="entry name" value="BACTERIOPHYTOCHROME"/>
    <property type="match status" value="1"/>
</dbReference>
<dbReference type="Gene3D" id="3.30.450.40">
    <property type="match status" value="1"/>
</dbReference>
<keyword evidence="14" id="KW-1185">Reference proteome</keyword>
<dbReference type="Pfam" id="PF08446">
    <property type="entry name" value="PAS_2"/>
    <property type="match status" value="1"/>
</dbReference>
<dbReference type="Pfam" id="PF01590">
    <property type="entry name" value="GAF"/>
    <property type="match status" value="1"/>
</dbReference>
<dbReference type="GO" id="GO:0030295">
    <property type="term" value="F:protein kinase activator activity"/>
    <property type="evidence" value="ECO:0007669"/>
    <property type="project" value="TreeGrafter"/>
</dbReference>
<dbReference type="SUPFAM" id="SSF47384">
    <property type="entry name" value="Homodimeric domain of signal transducing histidine kinase"/>
    <property type="match status" value="1"/>
</dbReference>
<evidence type="ECO:0000313" key="14">
    <source>
        <dbReference type="Proteomes" id="UP000316916"/>
    </source>
</evidence>
<keyword evidence="4" id="KW-0600">Photoreceptor protein</keyword>
<dbReference type="SUPFAM" id="SSF55785">
    <property type="entry name" value="PYP-like sensor domain (PAS domain)"/>
    <property type="match status" value="1"/>
</dbReference>
<dbReference type="GO" id="GO:0000156">
    <property type="term" value="F:phosphorelay response regulator activity"/>
    <property type="evidence" value="ECO:0007669"/>
    <property type="project" value="TreeGrafter"/>
</dbReference>
<evidence type="ECO:0000256" key="2">
    <source>
        <dbReference type="ARBA" id="ARBA00006402"/>
    </source>
</evidence>
<dbReference type="AlphaFoldDB" id="A0A521CG60"/>
<comment type="catalytic activity">
    <reaction evidence="1">
        <text>ATP + protein L-histidine = ADP + protein N-phospho-L-histidine.</text>
        <dbReference type="EC" id="2.7.13.3"/>
    </reaction>
</comment>
<keyword evidence="5" id="KW-0597">Phosphoprotein</keyword>
<proteinExistence type="inferred from homology"/>
<dbReference type="InterPro" id="IPR003594">
    <property type="entry name" value="HATPase_dom"/>
</dbReference>
<dbReference type="InterPro" id="IPR013515">
    <property type="entry name" value="Phytochrome_cen-reg"/>
</dbReference>
<dbReference type="SUPFAM" id="SSF55781">
    <property type="entry name" value="GAF domain-like"/>
    <property type="match status" value="2"/>
</dbReference>
<dbReference type="Pfam" id="PF00360">
    <property type="entry name" value="PHY"/>
    <property type="match status" value="1"/>
</dbReference>
<dbReference type="InterPro" id="IPR050351">
    <property type="entry name" value="BphY/WalK/GraS-like"/>
</dbReference>
<dbReference type="Proteomes" id="UP000316916">
    <property type="component" value="Unassembled WGS sequence"/>
</dbReference>
<dbReference type="GO" id="GO:0006355">
    <property type="term" value="P:regulation of DNA-templated transcription"/>
    <property type="evidence" value="ECO:0007669"/>
    <property type="project" value="InterPro"/>
</dbReference>
<dbReference type="PROSITE" id="PS50046">
    <property type="entry name" value="PHYTOCHROME_2"/>
    <property type="match status" value="1"/>
</dbReference>
<dbReference type="Pfam" id="PF00512">
    <property type="entry name" value="HisKA"/>
    <property type="match status" value="1"/>
</dbReference>
<dbReference type="InterPro" id="IPR029016">
    <property type="entry name" value="GAF-like_dom_sf"/>
</dbReference>
<dbReference type="GO" id="GO:0000155">
    <property type="term" value="F:phosphorelay sensor kinase activity"/>
    <property type="evidence" value="ECO:0007669"/>
    <property type="project" value="InterPro"/>
</dbReference>
<protein>
    <recommendedName>
        <fullName evidence="3">histidine kinase</fullName>
        <ecNumber evidence="3">2.7.13.3</ecNumber>
    </recommendedName>
</protein>
<dbReference type="GO" id="GO:0009881">
    <property type="term" value="F:photoreceptor activity"/>
    <property type="evidence" value="ECO:0007669"/>
    <property type="project" value="UniProtKB-KW"/>
</dbReference>
<dbReference type="InterPro" id="IPR013654">
    <property type="entry name" value="PAS_2"/>
</dbReference>
<dbReference type="SMART" id="SM00387">
    <property type="entry name" value="HATPase_c"/>
    <property type="match status" value="1"/>
</dbReference>
<keyword evidence="7" id="KW-0808">Transferase</keyword>
<dbReference type="PRINTS" id="PR01033">
    <property type="entry name" value="PHYTOCHROME"/>
</dbReference>
<dbReference type="PROSITE" id="PS50109">
    <property type="entry name" value="HIS_KIN"/>
    <property type="match status" value="1"/>
</dbReference>
<keyword evidence="9" id="KW-0157">Chromophore</keyword>
<evidence type="ECO:0000256" key="7">
    <source>
        <dbReference type="ARBA" id="ARBA00022679"/>
    </source>
</evidence>
<evidence type="ECO:0000256" key="3">
    <source>
        <dbReference type="ARBA" id="ARBA00012438"/>
    </source>
</evidence>
<dbReference type="CDD" id="cd00075">
    <property type="entry name" value="HATPase"/>
    <property type="match status" value="1"/>
</dbReference>
<dbReference type="GO" id="GO:0007234">
    <property type="term" value="P:osmosensory signaling via phosphorelay pathway"/>
    <property type="evidence" value="ECO:0007669"/>
    <property type="project" value="TreeGrafter"/>
</dbReference>
<dbReference type="SMART" id="SM00065">
    <property type="entry name" value="GAF"/>
    <property type="match status" value="1"/>
</dbReference>
<dbReference type="Pfam" id="PF02518">
    <property type="entry name" value="HATPase_c"/>
    <property type="match status" value="1"/>
</dbReference>
<evidence type="ECO:0000259" key="11">
    <source>
        <dbReference type="PROSITE" id="PS50046"/>
    </source>
</evidence>
<feature type="domain" description="Phytochrome chromophore attachment site" evidence="11">
    <location>
        <begin position="154"/>
        <end position="332"/>
    </location>
</feature>
<dbReference type="SUPFAM" id="SSF55874">
    <property type="entry name" value="ATPase domain of HSP90 chaperone/DNA topoisomerase II/histidine kinase"/>
    <property type="match status" value="1"/>
</dbReference>
<dbReference type="InterPro" id="IPR005467">
    <property type="entry name" value="His_kinase_dom"/>
</dbReference>